<gene>
    <name evidence="1" type="ORF">PsorP6_006165</name>
</gene>
<keyword evidence="2" id="KW-1185">Reference proteome</keyword>
<proteinExistence type="predicted"/>
<accession>A0ACC0W1B2</accession>
<organism evidence="1 2">
    <name type="scientific">Peronosclerospora sorghi</name>
    <dbReference type="NCBI Taxonomy" id="230839"/>
    <lineage>
        <taxon>Eukaryota</taxon>
        <taxon>Sar</taxon>
        <taxon>Stramenopiles</taxon>
        <taxon>Oomycota</taxon>
        <taxon>Peronosporomycetes</taxon>
        <taxon>Peronosporales</taxon>
        <taxon>Peronosporaceae</taxon>
        <taxon>Peronosclerospora</taxon>
    </lineage>
</organism>
<sequence>MKALFGENQAVHPLLIDDSLEDPANRNDEYEEATGEVDVNHDEKQLGDEMGESVCLCWGRDGAEYPRRKLKL</sequence>
<dbReference type="Proteomes" id="UP001163321">
    <property type="component" value="Chromosome 4"/>
</dbReference>
<name>A0ACC0W1B2_9STRA</name>
<reference evidence="1 2" key="1">
    <citation type="journal article" date="2022" name="bioRxiv">
        <title>The genome of the oomycete Peronosclerospora sorghi, a cosmopolitan pathogen of maize and sorghum, is inflated with dispersed pseudogenes.</title>
        <authorList>
            <person name="Fletcher K."/>
            <person name="Martin F."/>
            <person name="Isakeit T."/>
            <person name="Cavanaugh K."/>
            <person name="Magill C."/>
            <person name="Michelmore R."/>
        </authorList>
    </citation>
    <scope>NUCLEOTIDE SEQUENCE [LARGE SCALE GENOMIC DNA]</scope>
    <source>
        <strain evidence="1">P6</strain>
    </source>
</reference>
<dbReference type="EMBL" id="CM047583">
    <property type="protein sequence ID" value="KAI9912547.1"/>
    <property type="molecule type" value="Genomic_DNA"/>
</dbReference>
<evidence type="ECO:0000313" key="2">
    <source>
        <dbReference type="Proteomes" id="UP001163321"/>
    </source>
</evidence>
<comment type="caution">
    <text evidence="1">The sequence shown here is derived from an EMBL/GenBank/DDBJ whole genome shotgun (WGS) entry which is preliminary data.</text>
</comment>
<protein>
    <submittedName>
        <fullName evidence="1">Uncharacterized protein</fullName>
    </submittedName>
</protein>
<evidence type="ECO:0000313" key="1">
    <source>
        <dbReference type="EMBL" id="KAI9912547.1"/>
    </source>
</evidence>